<dbReference type="Gene3D" id="3.90.550.10">
    <property type="entry name" value="Spore Coat Polysaccharide Biosynthesis Protein SpsA, Chain A"/>
    <property type="match status" value="1"/>
</dbReference>
<dbReference type="GO" id="GO:0016757">
    <property type="term" value="F:glycosyltransferase activity"/>
    <property type="evidence" value="ECO:0007669"/>
    <property type="project" value="UniProtKB-KW"/>
</dbReference>
<gene>
    <name evidence="9" type="ORF">EZJ43_09070</name>
</gene>
<keyword evidence="10" id="KW-1185">Reference proteome</keyword>
<evidence type="ECO:0000259" key="8">
    <source>
        <dbReference type="Pfam" id="PF00535"/>
    </source>
</evidence>
<dbReference type="InterPro" id="IPR001173">
    <property type="entry name" value="Glyco_trans_2-like"/>
</dbReference>
<dbReference type="AlphaFoldDB" id="A0A4R5MKM3"/>
<dbReference type="Pfam" id="PF00535">
    <property type="entry name" value="Glycos_transf_2"/>
    <property type="match status" value="1"/>
</dbReference>
<keyword evidence="6 7" id="KW-0472">Membrane</keyword>
<dbReference type="RefSeq" id="WP_133262394.1">
    <property type="nucleotide sequence ID" value="NZ_SJCY01000005.1"/>
</dbReference>
<evidence type="ECO:0000313" key="9">
    <source>
        <dbReference type="EMBL" id="TDG36148.1"/>
    </source>
</evidence>
<organism evidence="9 10">
    <name type="scientific">Pedobacter changchengzhani</name>
    <dbReference type="NCBI Taxonomy" id="2529274"/>
    <lineage>
        <taxon>Bacteria</taxon>
        <taxon>Pseudomonadati</taxon>
        <taxon>Bacteroidota</taxon>
        <taxon>Sphingobacteriia</taxon>
        <taxon>Sphingobacteriales</taxon>
        <taxon>Sphingobacteriaceae</taxon>
        <taxon>Pedobacter</taxon>
    </lineage>
</organism>
<comment type="caution">
    <text evidence="9">The sequence shown here is derived from an EMBL/GenBank/DDBJ whole genome shotgun (WGS) entry which is preliminary data.</text>
</comment>
<evidence type="ECO:0000313" key="10">
    <source>
        <dbReference type="Proteomes" id="UP000295668"/>
    </source>
</evidence>
<keyword evidence="2" id="KW-0328">Glycosyltransferase</keyword>
<feature type="transmembrane region" description="Helical" evidence="7">
    <location>
        <begin position="266"/>
        <end position="287"/>
    </location>
</feature>
<dbReference type="InterPro" id="IPR029044">
    <property type="entry name" value="Nucleotide-diphossugar_trans"/>
</dbReference>
<evidence type="ECO:0000256" key="1">
    <source>
        <dbReference type="ARBA" id="ARBA00004141"/>
    </source>
</evidence>
<protein>
    <submittedName>
        <fullName evidence="9">Glycosyltransferase</fullName>
    </submittedName>
</protein>
<dbReference type="SUPFAM" id="SSF53448">
    <property type="entry name" value="Nucleotide-diphospho-sugar transferases"/>
    <property type="match status" value="1"/>
</dbReference>
<dbReference type="PANTHER" id="PTHR48090:SF1">
    <property type="entry name" value="PROPHAGE BACTOPRENOL GLUCOSYL TRANSFERASE HOMOLOG"/>
    <property type="match status" value="1"/>
</dbReference>
<evidence type="ECO:0000256" key="2">
    <source>
        <dbReference type="ARBA" id="ARBA00022676"/>
    </source>
</evidence>
<proteinExistence type="predicted"/>
<feature type="domain" description="Glycosyltransferase 2-like" evidence="8">
    <location>
        <begin position="6"/>
        <end position="152"/>
    </location>
</feature>
<evidence type="ECO:0000256" key="7">
    <source>
        <dbReference type="SAM" id="Phobius"/>
    </source>
</evidence>
<dbReference type="Proteomes" id="UP000295668">
    <property type="component" value="Unassembled WGS sequence"/>
</dbReference>
<dbReference type="OrthoDB" id="9807778at2"/>
<keyword evidence="4 7" id="KW-0812">Transmembrane</keyword>
<evidence type="ECO:0000256" key="4">
    <source>
        <dbReference type="ARBA" id="ARBA00022692"/>
    </source>
</evidence>
<keyword evidence="5 7" id="KW-1133">Transmembrane helix</keyword>
<accession>A0A4R5MKM3</accession>
<reference evidence="9 10" key="1">
    <citation type="submission" date="2019-02" db="EMBL/GenBank/DDBJ databases">
        <title>Pedobacter sp. nov., a novel speices isolated from soil of pinguins habitat in Antarcitica.</title>
        <authorList>
            <person name="He R.-H."/>
        </authorList>
    </citation>
    <scope>NUCLEOTIDE SEQUENCE [LARGE SCALE GENOMIC DNA]</scope>
    <source>
        <strain evidence="9 10">E01020</strain>
    </source>
</reference>
<dbReference type="GO" id="GO:0005886">
    <property type="term" value="C:plasma membrane"/>
    <property type="evidence" value="ECO:0007669"/>
    <property type="project" value="TreeGrafter"/>
</dbReference>
<dbReference type="InterPro" id="IPR050256">
    <property type="entry name" value="Glycosyltransferase_2"/>
</dbReference>
<dbReference type="CDD" id="cd04187">
    <property type="entry name" value="DPM1_like_bac"/>
    <property type="match status" value="1"/>
</dbReference>
<feature type="transmembrane region" description="Helical" evidence="7">
    <location>
        <begin position="231"/>
        <end position="254"/>
    </location>
</feature>
<evidence type="ECO:0000256" key="5">
    <source>
        <dbReference type="ARBA" id="ARBA00022989"/>
    </source>
</evidence>
<evidence type="ECO:0000256" key="6">
    <source>
        <dbReference type="ARBA" id="ARBA00023136"/>
    </source>
</evidence>
<sequence length="313" mass="35591">MRKLVSIVIPAYNEADNIFVIIENIKTVFKTIDYDFEVILVDDGSSDSTLKRVKEVVEVSSNIYFLEFSKNFGHQLAVKAGMDHAFGDCVISMDCDLQHPPELIPEMLAKWEEGFEVVYTIRAEDKSLSKAKRSSSNIFYKTLNWLSDIDLEPGSADFRLLDQKVVNVFRNFQENEPFLRGLVKWLGFNQYAIKYMPAERFSGKSKYTVKKMMHLALHGVTSFSIKPLYTAVYLGFIFSIASILYIPYVLYAFIYGVEVSGWASTIMTIVFFGGLQLIILGIIGIYVGKMFMQGKNRPNYIVRSTNLKVNGTA</sequence>
<name>A0A4R5MKM3_9SPHI</name>
<dbReference type="PANTHER" id="PTHR48090">
    <property type="entry name" value="UNDECAPRENYL-PHOSPHATE 4-DEOXY-4-FORMAMIDO-L-ARABINOSE TRANSFERASE-RELATED"/>
    <property type="match status" value="1"/>
</dbReference>
<keyword evidence="3 9" id="KW-0808">Transferase</keyword>
<dbReference type="EMBL" id="SJCY01000005">
    <property type="protein sequence ID" value="TDG36148.1"/>
    <property type="molecule type" value="Genomic_DNA"/>
</dbReference>
<comment type="subcellular location">
    <subcellularLocation>
        <location evidence="1">Membrane</location>
        <topology evidence="1">Multi-pass membrane protein</topology>
    </subcellularLocation>
</comment>
<evidence type="ECO:0000256" key="3">
    <source>
        <dbReference type="ARBA" id="ARBA00022679"/>
    </source>
</evidence>